<dbReference type="InterPro" id="IPR011989">
    <property type="entry name" value="ARM-like"/>
</dbReference>
<dbReference type="SUPFAM" id="SSF48371">
    <property type="entry name" value="ARM repeat"/>
    <property type="match status" value="1"/>
</dbReference>
<feature type="region of interest" description="Disordered" evidence="9">
    <location>
        <begin position="927"/>
        <end position="952"/>
    </location>
</feature>
<dbReference type="GO" id="GO:0006886">
    <property type="term" value="P:intracellular protein transport"/>
    <property type="evidence" value="ECO:0007669"/>
    <property type="project" value="InterPro"/>
</dbReference>
<proteinExistence type="inferred from homology"/>
<name>A0A8D7FBK5_MUSAM</name>
<dbReference type="InterPro" id="IPR058669">
    <property type="entry name" value="TPR_IPO7/11-like"/>
</dbReference>
<evidence type="ECO:0000256" key="4">
    <source>
        <dbReference type="ARBA" id="ARBA00022448"/>
    </source>
</evidence>
<feature type="domain" description="Importin N-terminal" evidence="10">
    <location>
        <begin position="24"/>
        <end position="98"/>
    </location>
</feature>
<dbReference type="Gene3D" id="1.25.10.10">
    <property type="entry name" value="Leucine-rich Repeat Variant"/>
    <property type="match status" value="1"/>
</dbReference>
<dbReference type="InterPro" id="IPR016024">
    <property type="entry name" value="ARM-type_fold"/>
</dbReference>
<dbReference type="SMART" id="SM00913">
    <property type="entry name" value="IBN_N"/>
    <property type="match status" value="1"/>
</dbReference>
<dbReference type="PROSITE" id="PS50166">
    <property type="entry name" value="IMPORTIN_B_NT"/>
    <property type="match status" value="1"/>
</dbReference>
<accession>A0A8D7FBK5</accession>
<evidence type="ECO:0000256" key="5">
    <source>
        <dbReference type="ARBA" id="ARBA00022490"/>
    </source>
</evidence>
<evidence type="ECO:0000256" key="9">
    <source>
        <dbReference type="SAM" id="MobiDB-lite"/>
    </source>
</evidence>
<gene>
    <name evidence="11" type="ORF">GSMUA_175780.1</name>
</gene>
<dbReference type="AlphaFoldDB" id="A0A8D7FBK5"/>
<dbReference type="GO" id="GO:0005737">
    <property type="term" value="C:cytoplasm"/>
    <property type="evidence" value="ECO:0007669"/>
    <property type="project" value="UniProtKB-SubCell"/>
</dbReference>
<dbReference type="EMBL" id="HG996471">
    <property type="protein sequence ID" value="CAG1847783.1"/>
    <property type="molecule type" value="Genomic_DNA"/>
</dbReference>
<keyword evidence="6" id="KW-0653">Protein transport</keyword>
<evidence type="ECO:0000259" key="10">
    <source>
        <dbReference type="PROSITE" id="PS50166"/>
    </source>
</evidence>
<evidence type="ECO:0000256" key="3">
    <source>
        <dbReference type="ARBA" id="ARBA00007991"/>
    </source>
</evidence>
<comment type="similarity">
    <text evidence="3">Belongs to the importin beta family.</text>
</comment>
<evidence type="ECO:0000313" key="11">
    <source>
        <dbReference type="EMBL" id="CAG1847783.1"/>
    </source>
</evidence>
<dbReference type="PANTHER" id="PTHR10997">
    <property type="entry name" value="IMPORTIN-7, 8, 11"/>
    <property type="match status" value="1"/>
</dbReference>
<dbReference type="GO" id="GO:0031267">
    <property type="term" value="F:small GTPase binding"/>
    <property type="evidence" value="ECO:0007669"/>
    <property type="project" value="InterPro"/>
</dbReference>
<evidence type="ECO:0000256" key="7">
    <source>
        <dbReference type="ARBA" id="ARBA00022990"/>
    </source>
</evidence>
<evidence type="ECO:0000256" key="8">
    <source>
        <dbReference type="ARBA" id="ARBA00023242"/>
    </source>
</evidence>
<keyword evidence="4" id="KW-0813">Transport</keyword>
<dbReference type="Pfam" id="PF25758">
    <property type="entry name" value="TPR_IPO11"/>
    <property type="match status" value="1"/>
</dbReference>
<evidence type="ECO:0000256" key="6">
    <source>
        <dbReference type="ARBA" id="ARBA00022927"/>
    </source>
</evidence>
<dbReference type="InterPro" id="IPR001494">
    <property type="entry name" value="Importin-beta_N"/>
</dbReference>
<sequence>MDLAGLVVVLRSALSHTCEERKAAEESLNQLQYTPQHLVRVLQIIIDGSCDMAVRQVASIHFKNVVAKHWSPHEPGMNEEFQSDKRMVRDNIIEFIAQVPSLLRAQLGESIKIMVQDDYPEHWPSLLHWIKCNLQLQDQQVFAALYVLKVLSGKYEFKSNNEQTPFYLIVEETFPLLLNIFNKLVRIVNPSIDVAVLIKFICKIFWSSINLDIPHQLLNPKLFSPWMALFLNLLERPVPLEGQPSDPHLRQSWDWWKVKKWTIHILNRLSTKFGELKLQKSERKMSAQWFQKSYAVKILGRYLHLLNGIRTGSYLPDRVINLIFQFLYFSISEYNTYHLLQRQLDIVLFELIFPLMCFNENDQKLWIEDPHEFVRKGYDYIEDLYSPRIAAVNFLIELVSEDEKTNLQKFIRFIAEIFRRYNEAPIEYKQYGQKDGALLAIGALCNKLKQSEPYKSEIELMLVQHVFPEFASPAGHLRAKAAWVVGQYADINFSNQINFRRAFHCVVSGMRDPELPVRVDSVLALHAFVEACKGMLMLTLLFTFLFIRPILPQLLHDIFRIMNEVENEDLVITVESIVGKFAEEMVPYAFSLCQNLAAAFWKCFNISERNDEADNSGALVAVSCLRGINIILESICSLPNLFVQIEPILLPIMQRMLTIDGQDVFGEVLEIVSYITMFSPTISLGMWSLWPLILEALGNWAIHFFQNMLVPMDNYISRSTAHFLACKDPDYQQSLWKVLSRIMLDRNMEDSEIEPAPMLIGAVFRNCKGQVDQWVEPYLRITINRLHQAKKPYMKCLLMQVIADALYYNTSLTLGMLYKLGIVSDIFNLWFQMLQEVGKNGISVNFRGLHDKKVCCLGLISLLGLPTDHLSGEALEHVFKATLYLLISYKNQVADEEEEESECKEMEDDAENGDEVASLKLQNLATENQKRRVQSNDETDDDNSHDNDLQSPIDKVDPFSFFIETIQAVQASNPTRFQNLIHNLDFHYQTLANGIAQYAEWRRANIKKNKLRQGSNSVKINIPPLHSVSLIPKWRKNVGS</sequence>
<dbReference type="FunFam" id="1.25.10.10:FF:000177">
    <property type="entry name" value="Importin beta-like SAD2"/>
    <property type="match status" value="1"/>
</dbReference>
<keyword evidence="8" id="KW-0539">Nucleus</keyword>
<dbReference type="PANTHER" id="PTHR10997:SF18">
    <property type="entry name" value="D-IMPORTIN 7_RANBP7"/>
    <property type="match status" value="1"/>
</dbReference>
<reference evidence="11" key="1">
    <citation type="submission" date="2021-03" db="EMBL/GenBank/DDBJ databases">
        <authorList>
            <consortium name="Genoscope - CEA"/>
            <person name="William W."/>
        </authorList>
    </citation>
    <scope>NUCLEOTIDE SEQUENCE</scope>
    <source>
        <strain evidence="11">Doubled-haploid Pahang</strain>
    </source>
</reference>
<keyword evidence="5" id="KW-0963">Cytoplasm</keyword>
<dbReference type="Pfam" id="PF03810">
    <property type="entry name" value="IBN_N"/>
    <property type="match status" value="1"/>
</dbReference>
<dbReference type="GO" id="GO:0005634">
    <property type="term" value="C:nucleus"/>
    <property type="evidence" value="ECO:0007669"/>
    <property type="project" value="UniProtKB-SubCell"/>
</dbReference>
<organism evidence="11">
    <name type="scientific">Musa acuminata subsp. malaccensis</name>
    <name type="common">Wild banana</name>
    <name type="synonym">Musa malaccensis</name>
    <dbReference type="NCBI Taxonomy" id="214687"/>
    <lineage>
        <taxon>Eukaryota</taxon>
        <taxon>Viridiplantae</taxon>
        <taxon>Streptophyta</taxon>
        <taxon>Embryophyta</taxon>
        <taxon>Tracheophyta</taxon>
        <taxon>Spermatophyta</taxon>
        <taxon>Magnoliopsida</taxon>
        <taxon>Liliopsida</taxon>
        <taxon>Zingiberales</taxon>
        <taxon>Musaceae</taxon>
        <taxon>Musa</taxon>
    </lineage>
</organism>
<keyword evidence="7" id="KW-0007">Acetylation</keyword>
<protein>
    <submittedName>
        <fullName evidence="11">(wild Malaysian banana) hypothetical protein</fullName>
    </submittedName>
</protein>
<evidence type="ECO:0000256" key="2">
    <source>
        <dbReference type="ARBA" id="ARBA00004496"/>
    </source>
</evidence>
<evidence type="ECO:0000256" key="1">
    <source>
        <dbReference type="ARBA" id="ARBA00004123"/>
    </source>
</evidence>
<comment type="subcellular location">
    <subcellularLocation>
        <location evidence="2">Cytoplasm</location>
    </subcellularLocation>
    <subcellularLocation>
        <location evidence="1">Nucleus</location>
    </subcellularLocation>
</comment>